<organism evidence="1 2">
    <name type="scientific">Candidatus Roizmanbacteria bacterium CG11_big_fil_rev_8_21_14_0_20_35_14</name>
    <dbReference type="NCBI Taxonomy" id="1974855"/>
    <lineage>
        <taxon>Bacteria</taxon>
        <taxon>Candidatus Roizmaniibacteriota</taxon>
    </lineage>
</organism>
<dbReference type="Proteomes" id="UP000229570">
    <property type="component" value="Unassembled WGS sequence"/>
</dbReference>
<comment type="caution">
    <text evidence="1">The sequence shown here is derived from an EMBL/GenBank/DDBJ whole genome shotgun (WGS) entry which is preliminary data.</text>
</comment>
<protein>
    <submittedName>
        <fullName evidence="1">Uncharacterized protein</fullName>
    </submittedName>
</protein>
<sequence length="110" mass="12755">MKKLSKFLISSVILFFILTLFLGFQIFSIQKGHQFFQKQPHYLPALYVEGNSIKRSDNHNKVQLKGVTTMAFAYDGYQIDKGFIEILEKLKLWKVNLLGLYADPLIIKTI</sequence>
<dbReference type="EMBL" id="PCVL01000058">
    <property type="protein sequence ID" value="PIQ72262.1"/>
    <property type="molecule type" value="Genomic_DNA"/>
</dbReference>
<dbReference type="AlphaFoldDB" id="A0A2H0KLX9"/>
<reference evidence="1 2" key="1">
    <citation type="submission" date="2017-09" db="EMBL/GenBank/DDBJ databases">
        <title>Depth-based differentiation of microbial function through sediment-hosted aquifers and enrichment of novel symbionts in the deep terrestrial subsurface.</title>
        <authorList>
            <person name="Probst A.J."/>
            <person name="Ladd B."/>
            <person name="Jarett J.K."/>
            <person name="Geller-Mcgrath D.E."/>
            <person name="Sieber C.M."/>
            <person name="Emerson J.B."/>
            <person name="Anantharaman K."/>
            <person name="Thomas B.C."/>
            <person name="Malmstrom R."/>
            <person name="Stieglmeier M."/>
            <person name="Klingl A."/>
            <person name="Woyke T."/>
            <person name="Ryan C.M."/>
            <person name="Banfield J.F."/>
        </authorList>
    </citation>
    <scope>NUCLEOTIDE SEQUENCE [LARGE SCALE GENOMIC DNA]</scope>
    <source>
        <strain evidence="1">CG11_big_fil_rev_8_21_14_0_20_35_14</strain>
    </source>
</reference>
<accession>A0A2H0KLX9</accession>
<name>A0A2H0KLX9_9BACT</name>
<evidence type="ECO:0000313" key="1">
    <source>
        <dbReference type="EMBL" id="PIQ72262.1"/>
    </source>
</evidence>
<proteinExistence type="predicted"/>
<gene>
    <name evidence="1" type="ORF">COV86_03955</name>
</gene>
<evidence type="ECO:0000313" key="2">
    <source>
        <dbReference type="Proteomes" id="UP000229570"/>
    </source>
</evidence>